<accession>A0AAJ6BNN4</accession>
<proteinExistence type="predicted"/>
<organism evidence="5 6">
    <name type="scientific">Candidatus Andeanibacterium colombiense</name>
    <dbReference type="NCBI Taxonomy" id="3121345"/>
    <lineage>
        <taxon>Bacteria</taxon>
        <taxon>Pseudomonadati</taxon>
        <taxon>Pseudomonadota</taxon>
        <taxon>Alphaproteobacteria</taxon>
        <taxon>Sphingomonadales</taxon>
        <taxon>Sphingomonadaceae</taxon>
        <taxon>Candidatus Andeanibacterium</taxon>
    </lineage>
</organism>
<gene>
    <name evidence="5" type="ORF">P0Y56_03020</name>
</gene>
<dbReference type="KEGG" id="acob:P0Y56_03020"/>
<dbReference type="InterPro" id="IPR036390">
    <property type="entry name" value="WH_DNA-bd_sf"/>
</dbReference>
<dbReference type="InterPro" id="IPR002577">
    <property type="entry name" value="HTH_HxlR"/>
</dbReference>
<reference evidence="5" key="1">
    <citation type="submission" date="2023-03" db="EMBL/GenBank/DDBJ databases">
        <title>Andean soil-derived lignocellulolytic bacterial consortium as a source of novel taxa and putative plastic-active enzymes.</title>
        <authorList>
            <person name="Diaz-Garcia L."/>
            <person name="Chuvochina M."/>
            <person name="Feuerriegel G."/>
            <person name="Bunk B."/>
            <person name="Sproer C."/>
            <person name="Streit W.R."/>
            <person name="Rodriguez L.M."/>
            <person name="Overmann J."/>
            <person name="Jimenez D.J."/>
        </authorList>
    </citation>
    <scope>NUCLEOTIDE SEQUENCE</scope>
    <source>
        <strain evidence="5">MAG 26</strain>
    </source>
</reference>
<dbReference type="PROSITE" id="PS51118">
    <property type="entry name" value="HTH_HXLR"/>
    <property type="match status" value="1"/>
</dbReference>
<dbReference type="Gene3D" id="1.10.10.10">
    <property type="entry name" value="Winged helix-like DNA-binding domain superfamily/Winged helix DNA-binding domain"/>
    <property type="match status" value="1"/>
</dbReference>
<dbReference type="SUPFAM" id="SSF46785">
    <property type="entry name" value="Winged helix' DNA-binding domain"/>
    <property type="match status" value="1"/>
</dbReference>
<dbReference type="EMBL" id="CP119316">
    <property type="protein sequence ID" value="WEK47272.1"/>
    <property type="molecule type" value="Genomic_DNA"/>
</dbReference>
<evidence type="ECO:0000313" key="5">
    <source>
        <dbReference type="EMBL" id="WEK47272.1"/>
    </source>
</evidence>
<sequence>MATPKETSGPCPVARGLDCVGDRWSMLVLRDVERGLRRFDLLQTSLGIAPNVLSSRLAALVGEGLIEKRRYNERPPRYEYVLTDAGRDFIPILAAIGAWGRKYRGTGPLSRLVDRQTGLDVEPEVIDRVNGVPIGSRPLDLVLPEG</sequence>
<keyword evidence="3" id="KW-0804">Transcription</keyword>
<keyword evidence="1" id="KW-0805">Transcription regulation</keyword>
<evidence type="ECO:0000259" key="4">
    <source>
        <dbReference type="PROSITE" id="PS51118"/>
    </source>
</evidence>
<dbReference type="GO" id="GO:0003677">
    <property type="term" value="F:DNA binding"/>
    <property type="evidence" value="ECO:0007669"/>
    <property type="project" value="UniProtKB-KW"/>
</dbReference>
<dbReference type="AlphaFoldDB" id="A0AAJ6BNN4"/>
<feature type="domain" description="HTH hxlR-type" evidence="4">
    <location>
        <begin position="11"/>
        <end position="108"/>
    </location>
</feature>
<dbReference type="Proteomes" id="UP001218362">
    <property type="component" value="Chromosome"/>
</dbReference>
<evidence type="ECO:0000256" key="1">
    <source>
        <dbReference type="ARBA" id="ARBA00023015"/>
    </source>
</evidence>
<protein>
    <submittedName>
        <fullName evidence="5">Helix-turn-helix domain-containing protein</fullName>
    </submittedName>
</protein>
<dbReference type="Pfam" id="PF01638">
    <property type="entry name" value="HxlR"/>
    <property type="match status" value="1"/>
</dbReference>
<evidence type="ECO:0000313" key="6">
    <source>
        <dbReference type="Proteomes" id="UP001218362"/>
    </source>
</evidence>
<keyword evidence="2" id="KW-0238">DNA-binding</keyword>
<dbReference type="PANTHER" id="PTHR33204:SF18">
    <property type="entry name" value="TRANSCRIPTIONAL REGULATORY PROTEIN"/>
    <property type="match status" value="1"/>
</dbReference>
<dbReference type="PANTHER" id="PTHR33204">
    <property type="entry name" value="TRANSCRIPTIONAL REGULATOR, MARR FAMILY"/>
    <property type="match status" value="1"/>
</dbReference>
<name>A0AAJ6BNN4_9SPHN</name>
<evidence type="ECO:0000256" key="2">
    <source>
        <dbReference type="ARBA" id="ARBA00023125"/>
    </source>
</evidence>
<dbReference type="InterPro" id="IPR036388">
    <property type="entry name" value="WH-like_DNA-bd_sf"/>
</dbReference>
<evidence type="ECO:0000256" key="3">
    <source>
        <dbReference type="ARBA" id="ARBA00023163"/>
    </source>
</evidence>